<dbReference type="EMBL" id="BOML01000013">
    <property type="protein sequence ID" value="GIE00172.1"/>
    <property type="molecule type" value="Genomic_DNA"/>
</dbReference>
<dbReference type="NCBIfam" id="TIGR00229">
    <property type="entry name" value="sensory_box"/>
    <property type="match status" value="1"/>
</dbReference>
<reference evidence="11 12" key="1">
    <citation type="submission" date="2021-01" db="EMBL/GenBank/DDBJ databases">
        <title>Whole genome shotgun sequence of Actinoplanes durhamensis NBRC 14914.</title>
        <authorList>
            <person name="Komaki H."/>
            <person name="Tamura T."/>
        </authorList>
    </citation>
    <scope>NUCLEOTIDE SEQUENCE [LARGE SCALE GENOMIC DNA]</scope>
    <source>
        <strain evidence="11 12">NBRC 14914</strain>
    </source>
</reference>
<dbReference type="Pfam" id="PF08448">
    <property type="entry name" value="PAS_4"/>
    <property type="match status" value="2"/>
</dbReference>
<dbReference type="PROSITE" id="PS50112">
    <property type="entry name" value="PAS"/>
    <property type="match status" value="1"/>
</dbReference>
<dbReference type="InterPro" id="IPR004358">
    <property type="entry name" value="Sig_transdc_His_kin-like_C"/>
</dbReference>
<dbReference type="SMART" id="SM00387">
    <property type="entry name" value="HATPase_c"/>
    <property type="match status" value="1"/>
</dbReference>
<dbReference type="PANTHER" id="PTHR43065:SF46">
    <property type="entry name" value="C4-DICARBOXYLATE TRANSPORT SENSOR PROTEIN DCTB"/>
    <property type="match status" value="1"/>
</dbReference>
<dbReference type="Gene3D" id="1.10.287.130">
    <property type="match status" value="1"/>
</dbReference>
<keyword evidence="7" id="KW-0902">Two-component regulatory system</keyword>
<dbReference type="InterPro" id="IPR000014">
    <property type="entry name" value="PAS"/>
</dbReference>
<feature type="domain" description="PAS" evidence="9">
    <location>
        <begin position="201"/>
        <end position="246"/>
    </location>
</feature>
<evidence type="ECO:0000259" key="10">
    <source>
        <dbReference type="PROSITE" id="PS50113"/>
    </source>
</evidence>
<dbReference type="InterPro" id="IPR013656">
    <property type="entry name" value="PAS_4"/>
</dbReference>
<dbReference type="Pfam" id="PF02518">
    <property type="entry name" value="HATPase_c"/>
    <property type="match status" value="1"/>
</dbReference>
<dbReference type="SMART" id="SM00086">
    <property type="entry name" value="PAC"/>
    <property type="match status" value="2"/>
</dbReference>
<feature type="domain" description="Histidine kinase" evidence="8">
    <location>
        <begin position="478"/>
        <end position="729"/>
    </location>
</feature>
<dbReference type="Gene3D" id="3.30.450.20">
    <property type="entry name" value="PAS domain"/>
    <property type="match status" value="3"/>
</dbReference>
<dbReference type="InterPro" id="IPR003594">
    <property type="entry name" value="HATPase_dom"/>
</dbReference>
<dbReference type="EC" id="2.7.13.3" evidence="2"/>
<dbReference type="PROSITE" id="PS50113">
    <property type="entry name" value="PAC"/>
    <property type="match status" value="2"/>
</dbReference>
<dbReference type="Proteomes" id="UP000637628">
    <property type="component" value="Unassembled WGS sequence"/>
</dbReference>
<evidence type="ECO:0000256" key="7">
    <source>
        <dbReference type="ARBA" id="ARBA00023012"/>
    </source>
</evidence>
<dbReference type="InterPro" id="IPR036890">
    <property type="entry name" value="HATPase_C_sf"/>
</dbReference>
<dbReference type="PRINTS" id="PR00344">
    <property type="entry name" value="BCTRLSENSOR"/>
</dbReference>
<name>A0ABQ3YRM0_9ACTN</name>
<feature type="domain" description="PAC" evidence="10">
    <location>
        <begin position="266"/>
        <end position="322"/>
    </location>
</feature>
<evidence type="ECO:0000259" key="9">
    <source>
        <dbReference type="PROSITE" id="PS50112"/>
    </source>
</evidence>
<dbReference type="SUPFAM" id="SSF55785">
    <property type="entry name" value="PYP-like sensor domain (PAS domain)"/>
    <property type="match status" value="3"/>
</dbReference>
<sequence>MNEVTDVTASAEQMIAGLSRTVAEQRVTIEALIGAAERRTASEPDSAAIATWQRNLTLQRRVAERTNRVRVAERLLRSVIDSLDAALCILAADGAIIDTNRVWDQMVSSHGNDDFLTLGQTRPGGLGELLRDAAAAVTEVLAGGTPQAGTERAVLVGTEQRWWKARVDPVRGHDAAQAVVTVTDVTGQVRTAEELRQATKEARRLALVARHMDDAVVIADEHGVIEWVNDAFTAMTGYTAADVLGRPRTGLATMQSFPTLDEITAPNGEFVLPEMLARTKDGRPYWLKVELFRVVDEDGVVRLVGVERDVTATREAAETLLEAMRHSEALAQELSTEKAVLTGVISSIPHLTYWKDSAGRYHGHNEAFLAMRAVPSDTTLLGRTELELGFTDELSAILLDVEEQVLRSGQAVVDRQITVARPDGATRTVLMSVLPQPDATGQVGGLIGVGADVTRVSELERQLNQANRLEAIGQLAAGIAHEINTPIQFVSDNTRFVEQSLTQLLNLAALANRSRADPAGGPAAAELTRALAEVDVDFLVAEIPAALSESLEGLERVAQIVRAMKDFSHPGQGRSAIDLNRAIESTVQVARNEWKYCAELDLHLGPDVALVPCYEGEFKQVVLNLIVNAAHAIEARPRDGGGLGLIRITTTRFADRVEMSVEDDGTGMDPATQQRIFDPFFTTKEVGKGTGQGLSMAYASIVQKHSGALRVESTLGAGTTFTVVLPTTTAAEPVIP</sequence>
<organism evidence="11 12">
    <name type="scientific">Paractinoplanes durhamensis</name>
    <dbReference type="NCBI Taxonomy" id="113563"/>
    <lineage>
        <taxon>Bacteria</taxon>
        <taxon>Bacillati</taxon>
        <taxon>Actinomycetota</taxon>
        <taxon>Actinomycetes</taxon>
        <taxon>Micromonosporales</taxon>
        <taxon>Micromonosporaceae</taxon>
        <taxon>Paractinoplanes</taxon>
    </lineage>
</organism>
<accession>A0ABQ3YRM0</accession>
<dbReference type="SMART" id="SM00091">
    <property type="entry name" value="PAS"/>
    <property type="match status" value="2"/>
</dbReference>
<dbReference type="InterPro" id="IPR035965">
    <property type="entry name" value="PAS-like_dom_sf"/>
</dbReference>
<protein>
    <recommendedName>
        <fullName evidence="2">histidine kinase</fullName>
        <ecNumber evidence="2">2.7.13.3</ecNumber>
    </recommendedName>
</protein>
<dbReference type="PROSITE" id="PS50109">
    <property type="entry name" value="HIS_KIN"/>
    <property type="match status" value="1"/>
</dbReference>
<evidence type="ECO:0000256" key="6">
    <source>
        <dbReference type="ARBA" id="ARBA00022840"/>
    </source>
</evidence>
<dbReference type="InterPro" id="IPR001610">
    <property type="entry name" value="PAC"/>
</dbReference>
<evidence type="ECO:0000313" key="12">
    <source>
        <dbReference type="Proteomes" id="UP000637628"/>
    </source>
</evidence>
<keyword evidence="3" id="KW-0808">Transferase</keyword>
<keyword evidence="6" id="KW-0067">ATP-binding</keyword>
<evidence type="ECO:0000256" key="4">
    <source>
        <dbReference type="ARBA" id="ARBA00022741"/>
    </source>
</evidence>
<dbReference type="Pfam" id="PF13426">
    <property type="entry name" value="PAS_9"/>
    <property type="match status" value="1"/>
</dbReference>
<evidence type="ECO:0000256" key="2">
    <source>
        <dbReference type="ARBA" id="ARBA00012438"/>
    </source>
</evidence>
<keyword evidence="4" id="KW-0547">Nucleotide-binding</keyword>
<proteinExistence type="predicted"/>
<evidence type="ECO:0000256" key="5">
    <source>
        <dbReference type="ARBA" id="ARBA00022777"/>
    </source>
</evidence>
<dbReference type="PANTHER" id="PTHR43065">
    <property type="entry name" value="SENSOR HISTIDINE KINASE"/>
    <property type="match status" value="1"/>
</dbReference>
<keyword evidence="5" id="KW-0418">Kinase</keyword>
<dbReference type="Gene3D" id="3.30.565.10">
    <property type="entry name" value="Histidine kinase-like ATPase, C-terminal domain"/>
    <property type="match status" value="1"/>
</dbReference>
<comment type="catalytic activity">
    <reaction evidence="1">
        <text>ATP + protein L-histidine = ADP + protein N-phospho-L-histidine.</text>
        <dbReference type="EC" id="2.7.13.3"/>
    </reaction>
</comment>
<keyword evidence="12" id="KW-1185">Reference proteome</keyword>
<comment type="caution">
    <text evidence="11">The sequence shown here is derived from an EMBL/GenBank/DDBJ whole genome shotgun (WGS) entry which is preliminary data.</text>
</comment>
<feature type="domain" description="PAC" evidence="10">
    <location>
        <begin position="413"/>
        <end position="465"/>
    </location>
</feature>
<dbReference type="CDD" id="cd00130">
    <property type="entry name" value="PAS"/>
    <property type="match status" value="1"/>
</dbReference>
<dbReference type="RefSeq" id="WP_203725802.1">
    <property type="nucleotide sequence ID" value="NZ_BAAATX010000002.1"/>
</dbReference>
<evidence type="ECO:0000256" key="1">
    <source>
        <dbReference type="ARBA" id="ARBA00000085"/>
    </source>
</evidence>
<evidence type="ECO:0000313" key="11">
    <source>
        <dbReference type="EMBL" id="GIE00172.1"/>
    </source>
</evidence>
<dbReference type="InterPro" id="IPR000700">
    <property type="entry name" value="PAS-assoc_C"/>
</dbReference>
<evidence type="ECO:0000259" key="8">
    <source>
        <dbReference type="PROSITE" id="PS50109"/>
    </source>
</evidence>
<dbReference type="SUPFAM" id="SSF55874">
    <property type="entry name" value="ATPase domain of HSP90 chaperone/DNA topoisomerase II/histidine kinase"/>
    <property type="match status" value="1"/>
</dbReference>
<dbReference type="InterPro" id="IPR005467">
    <property type="entry name" value="His_kinase_dom"/>
</dbReference>
<evidence type="ECO:0000256" key="3">
    <source>
        <dbReference type="ARBA" id="ARBA00022679"/>
    </source>
</evidence>
<gene>
    <name evidence="11" type="ORF">Adu01nite_15220</name>
</gene>